<dbReference type="AlphaFoldDB" id="A0ABD3LZU5"/>
<organism evidence="6 7">
    <name type="scientific">Discostella pseudostelligera</name>
    <dbReference type="NCBI Taxonomy" id="259834"/>
    <lineage>
        <taxon>Eukaryota</taxon>
        <taxon>Sar</taxon>
        <taxon>Stramenopiles</taxon>
        <taxon>Ochrophyta</taxon>
        <taxon>Bacillariophyta</taxon>
        <taxon>Coscinodiscophyceae</taxon>
        <taxon>Thalassiosirophycidae</taxon>
        <taxon>Stephanodiscales</taxon>
        <taxon>Stephanodiscaceae</taxon>
        <taxon>Discostella</taxon>
    </lineage>
</organism>
<comment type="caution">
    <text evidence="6">The sequence shown here is derived from an EMBL/GenBank/DDBJ whole genome shotgun (WGS) entry which is preliminary data.</text>
</comment>
<evidence type="ECO:0000313" key="6">
    <source>
        <dbReference type="EMBL" id="KAL3756988.1"/>
    </source>
</evidence>
<dbReference type="InterPro" id="IPR002694">
    <property type="entry name" value="Znf_CHC2"/>
</dbReference>
<gene>
    <name evidence="6" type="ORF">ACHAWU_008018</name>
</gene>
<keyword evidence="1" id="KW-0479">Metal-binding</keyword>
<dbReference type="Pfam" id="PF01807">
    <property type="entry name" value="Zn_ribbon_DnaG"/>
    <property type="match status" value="1"/>
</dbReference>
<keyword evidence="3" id="KW-0862">Zinc</keyword>
<evidence type="ECO:0000313" key="7">
    <source>
        <dbReference type="Proteomes" id="UP001530293"/>
    </source>
</evidence>
<dbReference type="InterPro" id="IPR036977">
    <property type="entry name" value="DNA_primase_Znf_CHC2"/>
</dbReference>
<name>A0ABD3LZU5_9STRA</name>
<proteinExistence type="predicted"/>
<protein>
    <recommendedName>
        <fullName evidence="5">Zinc finger CHC2-type domain-containing protein</fullName>
    </recommendedName>
</protein>
<evidence type="ECO:0000256" key="3">
    <source>
        <dbReference type="ARBA" id="ARBA00022833"/>
    </source>
</evidence>
<dbReference type="InterPro" id="IPR050219">
    <property type="entry name" value="DnaG_primase"/>
</dbReference>
<feature type="compositionally biased region" description="Basic and acidic residues" evidence="4">
    <location>
        <begin position="11"/>
        <end position="20"/>
    </location>
</feature>
<dbReference type="SUPFAM" id="SSF57783">
    <property type="entry name" value="Zinc beta-ribbon"/>
    <property type="match status" value="1"/>
</dbReference>
<dbReference type="EMBL" id="JALLBG020000281">
    <property type="protein sequence ID" value="KAL3756988.1"/>
    <property type="molecule type" value="Genomic_DNA"/>
</dbReference>
<sequence length="142" mass="16079">MRNYRVSNPDTEDKTLHMTDLKATNQPSASVDYIRNNAHSDEPPTSPPSSQPTLQSRRLITTDQINLLKSSISLQLLLTIYYDTATAKACCPFHDDHSPSMSIDNSRGLYKCFVCDVGGDVFNFIREYDYFDKMTKGKEKMG</sequence>
<dbReference type="PANTHER" id="PTHR30313:SF2">
    <property type="entry name" value="DNA PRIMASE"/>
    <property type="match status" value="1"/>
</dbReference>
<dbReference type="PANTHER" id="PTHR30313">
    <property type="entry name" value="DNA PRIMASE"/>
    <property type="match status" value="1"/>
</dbReference>
<dbReference type="GO" id="GO:0008270">
    <property type="term" value="F:zinc ion binding"/>
    <property type="evidence" value="ECO:0007669"/>
    <property type="project" value="UniProtKB-KW"/>
</dbReference>
<feature type="domain" description="Zinc finger CHC2-type" evidence="5">
    <location>
        <begin position="87"/>
        <end position="141"/>
    </location>
</feature>
<evidence type="ECO:0000256" key="2">
    <source>
        <dbReference type="ARBA" id="ARBA00022771"/>
    </source>
</evidence>
<evidence type="ECO:0000256" key="4">
    <source>
        <dbReference type="SAM" id="MobiDB-lite"/>
    </source>
</evidence>
<dbReference type="Gene3D" id="3.90.580.10">
    <property type="entry name" value="Zinc finger, CHC2-type domain"/>
    <property type="match status" value="1"/>
</dbReference>
<keyword evidence="7" id="KW-1185">Reference proteome</keyword>
<evidence type="ECO:0000259" key="5">
    <source>
        <dbReference type="SMART" id="SM00400"/>
    </source>
</evidence>
<feature type="region of interest" description="Disordered" evidence="4">
    <location>
        <begin position="1"/>
        <end position="55"/>
    </location>
</feature>
<dbReference type="Proteomes" id="UP001530293">
    <property type="component" value="Unassembled WGS sequence"/>
</dbReference>
<keyword evidence="2" id="KW-0863">Zinc-finger</keyword>
<reference evidence="6 7" key="1">
    <citation type="submission" date="2024-10" db="EMBL/GenBank/DDBJ databases">
        <title>Updated reference genomes for cyclostephanoid diatoms.</title>
        <authorList>
            <person name="Roberts W.R."/>
            <person name="Alverson A.J."/>
        </authorList>
    </citation>
    <scope>NUCLEOTIDE SEQUENCE [LARGE SCALE GENOMIC DNA]</scope>
    <source>
        <strain evidence="6 7">AJA232-27</strain>
    </source>
</reference>
<evidence type="ECO:0000256" key="1">
    <source>
        <dbReference type="ARBA" id="ARBA00022723"/>
    </source>
</evidence>
<accession>A0ABD3LZU5</accession>
<dbReference type="SMART" id="SM00400">
    <property type="entry name" value="ZnF_CHCC"/>
    <property type="match status" value="1"/>
</dbReference>